<dbReference type="Proteomes" id="UP001163823">
    <property type="component" value="Chromosome 4"/>
</dbReference>
<evidence type="ECO:0000313" key="2">
    <source>
        <dbReference type="Proteomes" id="UP001163823"/>
    </source>
</evidence>
<organism evidence="1 2">
    <name type="scientific">Quillaja saponaria</name>
    <name type="common">Soap bark tree</name>
    <dbReference type="NCBI Taxonomy" id="32244"/>
    <lineage>
        <taxon>Eukaryota</taxon>
        <taxon>Viridiplantae</taxon>
        <taxon>Streptophyta</taxon>
        <taxon>Embryophyta</taxon>
        <taxon>Tracheophyta</taxon>
        <taxon>Spermatophyta</taxon>
        <taxon>Magnoliopsida</taxon>
        <taxon>eudicotyledons</taxon>
        <taxon>Gunneridae</taxon>
        <taxon>Pentapetalae</taxon>
        <taxon>rosids</taxon>
        <taxon>fabids</taxon>
        <taxon>Fabales</taxon>
        <taxon>Quillajaceae</taxon>
        <taxon>Quillaja</taxon>
    </lineage>
</organism>
<keyword evidence="2" id="KW-1185">Reference proteome</keyword>
<gene>
    <name evidence="1" type="ORF">O6P43_010378</name>
</gene>
<evidence type="ECO:0000313" key="1">
    <source>
        <dbReference type="EMBL" id="KAJ7972500.1"/>
    </source>
</evidence>
<dbReference type="EMBL" id="JARAOO010000004">
    <property type="protein sequence ID" value="KAJ7972500.1"/>
    <property type="molecule type" value="Genomic_DNA"/>
</dbReference>
<accession>A0AAD7Q0C7</accession>
<proteinExistence type="predicted"/>
<dbReference type="AlphaFoldDB" id="A0AAD7Q0C7"/>
<dbReference type="KEGG" id="qsa:O6P43_010378"/>
<comment type="caution">
    <text evidence="1">The sequence shown here is derived from an EMBL/GenBank/DDBJ whole genome shotgun (WGS) entry which is preliminary data.</text>
</comment>
<sequence length="89" mass="10030">MFRNCDVINYSLILQFSGFYRPPPQLNPHGYSWGTVSVLPCLKLGPETYVPGEMDQLNQNFVEILEGFVVVELAVALKRMVLDGVLLID</sequence>
<protein>
    <submittedName>
        <fullName evidence="1">Uncharacterized protein</fullName>
    </submittedName>
</protein>
<name>A0AAD7Q0C7_QUISA</name>
<reference evidence="1" key="1">
    <citation type="journal article" date="2023" name="Science">
        <title>Elucidation of the pathway for biosynthesis of saponin adjuvants from the soapbark tree.</title>
        <authorList>
            <person name="Reed J."/>
            <person name="Orme A."/>
            <person name="El-Demerdash A."/>
            <person name="Owen C."/>
            <person name="Martin L.B.B."/>
            <person name="Misra R.C."/>
            <person name="Kikuchi S."/>
            <person name="Rejzek M."/>
            <person name="Martin A.C."/>
            <person name="Harkess A."/>
            <person name="Leebens-Mack J."/>
            <person name="Louveau T."/>
            <person name="Stephenson M.J."/>
            <person name="Osbourn A."/>
        </authorList>
    </citation>
    <scope>NUCLEOTIDE SEQUENCE</scope>
    <source>
        <strain evidence="1">S10</strain>
    </source>
</reference>